<dbReference type="Proteomes" id="UP000194127">
    <property type="component" value="Unassembled WGS sequence"/>
</dbReference>
<dbReference type="InterPro" id="IPR051490">
    <property type="entry name" value="THEM6_lcsJ_thioesterase"/>
</dbReference>
<keyword evidence="4" id="KW-1185">Reference proteome</keyword>
<protein>
    <recommendedName>
        <fullName evidence="5">Thioesterase domain-containing protein</fullName>
    </recommendedName>
</protein>
<dbReference type="Gene3D" id="3.10.129.10">
    <property type="entry name" value="Hotdog Thioesterase"/>
    <property type="match status" value="1"/>
</dbReference>
<evidence type="ECO:0008006" key="5">
    <source>
        <dbReference type="Google" id="ProtNLM"/>
    </source>
</evidence>
<proteinExistence type="inferred from homology"/>
<evidence type="ECO:0000313" key="3">
    <source>
        <dbReference type="EMBL" id="OSX56907.1"/>
    </source>
</evidence>
<comment type="similarity">
    <text evidence="1">Belongs to the lcsJ thioesterase family.</text>
</comment>
<reference evidence="3 4" key="1">
    <citation type="submission" date="2017-04" db="EMBL/GenBank/DDBJ databases">
        <title>Genome Sequence of the Model Brown-Rot Fungus Postia placenta SB12.</title>
        <authorList>
            <consortium name="DOE Joint Genome Institute"/>
            <person name="Gaskell J."/>
            <person name="Kersten P."/>
            <person name="Larrondo L.F."/>
            <person name="Canessa P."/>
            <person name="Martinez D."/>
            <person name="Hibbett D."/>
            <person name="Schmoll M."/>
            <person name="Kubicek C.P."/>
            <person name="Martinez A.T."/>
            <person name="Yadav J."/>
            <person name="Master E."/>
            <person name="Magnuson J.K."/>
            <person name="James T."/>
            <person name="Yaver D."/>
            <person name="Berka R."/>
            <person name="Labutti K."/>
            <person name="Lipzen A."/>
            <person name="Aerts A."/>
            <person name="Barry K."/>
            <person name="Henrissat B."/>
            <person name="Blanchette R."/>
            <person name="Grigoriev I."/>
            <person name="Cullen D."/>
        </authorList>
    </citation>
    <scope>NUCLEOTIDE SEQUENCE [LARGE SCALE GENOMIC DNA]</scope>
    <source>
        <strain evidence="3 4">MAD-698-R-SB12</strain>
    </source>
</reference>
<dbReference type="PANTHER" id="PTHR12475:SF4">
    <property type="entry name" value="PROTEIN THEM6"/>
    <property type="match status" value="1"/>
</dbReference>
<dbReference type="EMBL" id="KZ110610">
    <property type="protein sequence ID" value="OSX56907.1"/>
    <property type="molecule type" value="Genomic_DNA"/>
</dbReference>
<organism evidence="3 4">
    <name type="scientific">Postia placenta MAD-698-R-SB12</name>
    <dbReference type="NCBI Taxonomy" id="670580"/>
    <lineage>
        <taxon>Eukaryota</taxon>
        <taxon>Fungi</taxon>
        <taxon>Dikarya</taxon>
        <taxon>Basidiomycota</taxon>
        <taxon>Agaricomycotina</taxon>
        <taxon>Agaricomycetes</taxon>
        <taxon>Polyporales</taxon>
        <taxon>Adustoporiaceae</taxon>
        <taxon>Rhodonia</taxon>
    </lineage>
</organism>
<feature type="region of interest" description="Disordered" evidence="2">
    <location>
        <begin position="184"/>
        <end position="213"/>
    </location>
</feature>
<dbReference type="GeneID" id="36332248"/>
<dbReference type="Pfam" id="PF13279">
    <property type="entry name" value="4HBT_2"/>
    <property type="match status" value="1"/>
</dbReference>
<sequence length="416" mass="45230">MDAVTRRLLVLASLGVRLLKYTACLVFLVNLRSWPLSWHFRVFSPLIALRLRLHLLRLRLLFKPRHVKQRAKAQWLAALSPVGKSPFDVTVAWKGWASPDDCDYNLHLSNSCYAKSLDSARLAHVLKCFPTFFRAGGWMPLGGTHYTFLREIPILARYEIRVRIVSWDNKWLFLVAHYVTKSKPSKTQKRATKQPAAEHRLPPTPPEHDARAQQAPVPLLHTPATPLLLTSGTPEDAATPVRATPDAKPDAHAVAVAAALRMHADPDDDVTLHCVAVSEVCFKVGRITVPPALVLTCDGMCDARAAAAGSGSSDGAGGEGDDAAAGEGFSHARPPPFWAEVKRLRGSELELGGLRAFYAGGWREVGAREDGGEDGGARWWEAALGGEVEARRRAGMAVVGALKTGMDGMEVGARGK</sequence>
<feature type="region of interest" description="Disordered" evidence="2">
    <location>
        <begin position="306"/>
        <end position="331"/>
    </location>
</feature>
<dbReference type="SUPFAM" id="SSF54637">
    <property type="entry name" value="Thioesterase/thiol ester dehydrase-isomerase"/>
    <property type="match status" value="1"/>
</dbReference>
<evidence type="ECO:0000313" key="4">
    <source>
        <dbReference type="Proteomes" id="UP000194127"/>
    </source>
</evidence>
<dbReference type="AlphaFoldDB" id="A0A1X6MKF3"/>
<dbReference type="RefSeq" id="XP_024333701.1">
    <property type="nucleotide sequence ID" value="XM_024487299.1"/>
</dbReference>
<name>A0A1X6MKF3_9APHY</name>
<dbReference type="PANTHER" id="PTHR12475">
    <property type="match status" value="1"/>
</dbReference>
<evidence type="ECO:0000256" key="2">
    <source>
        <dbReference type="SAM" id="MobiDB-lite"/>
    </source>
</evidence>
<dbReference type="OrthoDB" id="265761at2759"/>
<accession>A0A1X6MKF3</accession>
<dbReference type="CDD" id="cd00586">
    <property type="entry name" value="4HBT"/>
    <property type="match status" value="1"/>
</dbReference>
<gene>
    <name evidence="3" type="ORF">POSPLADRAFT_1158272</name>
</gene>
<dbReference type="InterPro" id="IPR029069">
    <property type="entry name" value="HotDog_dom_sf"/>
</dbReference>
<feature type="compositionally biased region" description="Basic and acidic residues" evidence="2">
    <location>
        <begin position="196"/>
        <end position="211"/>
    </location>
</feature>
<evidence type="ECO:0000256" key="1">
    <source>
        <dbReference type="ARBA" id="ARBA00038476"/>
    </source>
</evidence>